<dbReference type="AlphaFoldDB" id="A0A7R7VJQ3"/>
<dbReference type="RefSeq" id="XP_043134426.1">
    <property type="nucleotide sequence ID" value="XM_043275437.1"/>
</dbReference>
<evidence type="ECO:0000313" key="1">
    <source>
        <dbReference type="EMBL" id="BCR85904.1"/>
    </source>
</evidence>
<dbReference type="Gene3D" id="3.90.1200.10">
    <property type="match status" value="1"/>
</dbReference>
<sequence>MQKPLTRLDALVDAFACHQKLDYTRYVLAHKDLHMANIMYYEYSERIAGILD</sequence>
<dbReference type="KEGG" id="ache:ACHE_21362S"/>
<dbReference type="EMBL" id="AP024417">
    <property type="protein sequence ID" value="BCR85904.1"/>
    <property type="molecule type" value="Genomic_DNA"/>
</dbReference>
<keyword evidence="2" id="KW-1185">Reference proteome</keyword>
<dbReference type="Proteomes" id="UP000637239">
    <property type="component" value="Chromosome 2"/>
</dbReference>
<organism evidence="1 2">
    <name type="scientific">Aspergillus chevalieri</name>
    <name type="common">Eurotium chevalieri</name>
    <dbReference type="NCBI Taxonomy" id="182096"/>
    <lineage>
        <taxon>Eukaryota</taxon>
        <taxon>Fungi</taxon>
        <taxon>Dikarya</taxon>
        <taxon>Ascomycota</taxon>
        <taxon>Pezizomycotina</taxon>
        <taxon>Eurotiomycetes</taxon>
        <taxon>Eurotiomycetidae</taxon>
        <taxon>Eurotiales</taxon>
        <taxon>Aspergillaceae</taxon>
        <taxon>Aspergillus</taxon>
        <taxon>Aspergillus subgen. Aspergillus</taxon>
    </lineage>
</organism>
<accession>A0A7R7VJQ3</accession>
<protein>
    <recommendedName>
        <fullName evidence="3">Aminoglycoside phosphotransferase domain-containing protein</fullName>
    </recommendedName>
</protein>
<evidence type="ECO:0008006" key="3">
    <source>
        <dbReference type="Google" id="ProtNLM"/>
    </source>
</evidence>
<name>A0A7R7VJQ3_ASPCH</name>
<reference evidence="1" key="2">
    <citation type="submission" date="2021-02" db="EMBL/GenBank/DDBJ databases">
        <title>Aspergillus chevalieri M1 genome sequence.</title>
        <authorList>
            <person name="Kadooka C."/>
            <person name="Mori K."/>
            <person name="Futagami T."/>
        </authorList>
    </citation>
    <scope>NUCLEOTIDE SEQUENCE</scope>
    <source>
        <strain evidence="1">M1</strain>
    </source>
</reference>
<evidence type="ECO:0000313" key="2">
    <source>
        <dbReference type="Proteomes" id="UP000637239"/>
    </source>
</evidence>
<dbReference type="GeneID" id="66980263"/>
<gene>
    <name evidence="1" type="ORF">ACHE_21362S</name>
</gene>
<proteinExistence type="predicted"/>
<reference evidence="1" key="1">
    <citation type="submission" date="2021-01" db="EMBL/GenBank/DDBJ databases">
        <authorList>
            <consortium name="Aspergillus chevalieri M1 genome sequencing consortium"/>
            <person name="Kazuki M."/>
            <person name="Futagami T."/>
        </authorList>
    </citation>
    <scope>NUCLEOTIDE SEQUENCE</scope>
    <source>
        <strain evidence="1">M1</strain>
    </source>
</reference>